<dbReference type="PROSITE" id="PS51918">
    <property type="entry name" value="RADICAL_SAM"/>
    <property type="match status" value="1"/>
</dbReference>
<dbReference type="InterPro" id="IPR006158">
    <property type="entry name" value="Cobalamin-bd"/>
</dbReference>
<dbReference type="SMART" id="SM00729">
    <property type="entry name" value="Elp3"/>
    <property type="match status" value="1"/>
</dbReference>
<comment type="cofactor">
    <cofactor evidence="1">
        <name>[4Fe-4S] cluster</name>
        <dbReference type="ChEBI" id="CHEBI:49883"/>
    </cofactor>
</comment>
<feature type="domain" description="B12-binding" evidence="6">
    <location>
        <begin position="13"/>
        <end position="157"/>
    </location>
</feature>
<evidence type="ECO:0000313" key="8">
    <source>
        <dbReference type="EMBL" id="HGH60027.1"/>
    </source>
</evidence>
<dbReference type="GO" id="GO:0051539">
    <property type="term" value="F:4 iron, 4 sulfur cluster binding"/>
    <property type="evidence" value="ECO:0007669"/>
    <property type="project" value="UniProtKB-KW"/>
</dbReference>
<keyword evidence="5" id="KW-0411">Iron-sulfur</keyword>
<dbReference type="GO" id="GO:0005829">
    <property type="term" value="C:cytosol"/>
    <property type="evidence" value="ECO:0007669"/>
    <property type="project" value="TreeGrafter"/>
</dbReference>
<feature type="domain" description="Radical SAM core" evidence="7">
    <location>
        <begin position="197"/>
        <end position="412"/>
    </location>
</feature>
<accession>A0A7C4AQI8</accession>
<dbReference type="InterPro" id="IPR007197">
    <property type="entry name" value="rSAM"/>
</dbReference>
<dbReference type="SFLD" id="SFLDG01123">
    <property type="entry name" value="methyltransferase_(Class_B)"/>
    <property type="match status" value="1"/>
</dbReference>
<dbReference type="SFLD" id="SFLDS00029">
    <property type="entry name" value="Radical_SAM"/>
    <property type="match status" value="1"/>
</dbReference>
<dbReference type="InterPro" id="IPR023404">
    <property type="entry name" value="rSAM_horseshoe"/>
</dbReference>
<sequence length="518" mass="58533">MAIGHERRENTLKVLLINANLRHDLFAAAPIGLCFVASAAKAVGHDVRVVDLCFVRTPFKQIESICRSFAPEVVGLSVRNIDNVNMLHPVSYVRDAQRIADWIRQCTDAPLVIGGSGASLLPRELLRALKADYVVVSDGEESFVRLLDSLSKGDYAPAIPGVGYQENSVFVLTPARLGAFPVPRPHVDSWIDFSGYNKLGAGYSIQSYRGCSHRCIYCLYPSKLQGNRIRRRDPKEVVDEIEEVLHRLRPKSFEFVDSLFNEPIDHCLSVLEEIVRRPWKATFSATSLSPTKLDKRFLSLLWRAGFRSFHVSPESASPDMIAAYGKPFFYDDVRRAAEAIADTSFKVLWFFMVGGPGENARTLQETLDFCAAHLRNDRKRCTQVANVMLGVRLYPETQLWETAQRQGYVSCRSDPLEQLWYLSPDLDIAQSIHQLVKAALSMPEIISGMDERFMRFSHVMSAAARLVGLKSGYWSLIFHANRWLRRSLLPIVFDTQKIIDSVELQLLAHRPVDICMND</sequence>
<evidence type="ECO:0000256" key="5">
    <source>
        <dbReference type="ARBA" id="ARBA00023014"/>
    </source>
</evidence>
<dbReference type="InterPro" id="IPR034466">
    <property type="entry name" value="Methyltransferase_Class_B"/>
</dbReference>
<evidence type="ECO:0000259" key="6">
    <source>
        <dbReference type="PROSITE" id="PS51332"/>
    </source>
</evidence>
<comment type="caution">
    <text evidence="8">The sequence shown here is derived from an EMBL/GenBank/DDBJ whole genome shotgun (WGS) entry which is preliminary data.</text>
</comment>
<keyword evidence="4" id="KW-0408">Iron</keyword>
<keyword evidence="3" id="KW-0479">Metal-binding</keyword>
<dbReference type="EMBL" id="DTGT01000059">
    <property type="protein sequence ID" value="HGH60027.1"/>
    <property type="molecule type" value="Genomic_DNA"/>
</dbReference>
<protein>
    <submittedName>
        <fullName evidence="8">Radical SAM protein</fullName>
    </submittedName>
</protein>
<reference evidence="8" key="1">
    <citation type="journal article" date="2020" name="mSystems">
        <title>Genome- and Community-Level Interaction Insights into Carbon Utilization and Element Cycling Functions of Hydrothermarchaeota in Hydrothermal Sediment.</title>
        <authorList>
            <person name="Zhou Z."/>
            <person name="Liu Y."/>
            <person name="Xu W."/>
            <person name="Pan J."/>
            <person name="Luo Z.H."/>
            <person name="Li M."/>
        </authorList>
    </citation>
    <scope>NUCLEOTIDE SEQUENCE [LARGE SCALE GENOMIC DNA]</scope>
    <source>
        <strain evidence="8">SpSt-769</strain>
    </source>
</reference>
<name>A0A7C4AQI8_9BACT</name>
<dbReference type="PROSITE" id="PS51332">
    <property type="entry name" value="B12_BINDING"/>
    <property type="match status" value="1"/>
</dbReference>
<dbReference type="CDD" id="cd01335">
    <property type="entry name" value="Radical_SAM"/>
    <property type="match status" value="1"/>
</dbReference>
<dbReference type="GO" id="GO:0046872">
    <property type="term" value="F:metal ion binding"/>
    <property type="evidence" value="ECO:0007669"/>
    <property type="project" value="UniProtKB-KW"/>
</dbReference>
<dbReference type="InterPro" id="IPR058240">
    <property type="entry name" value="rSAM_sf"/>
</dbReference>
<organism evidence="8">
    <name type="scientific">Desulfomonile tiedjei</name>
    <dbReference type="NCBI Taxonomy" id="2358"/>
    <lineage>
        <taxon>Bacteria</taxon>
        <taxon>Pseudomonadati</taxon>
        <taxon>Thermodesulfobacteriota</taxon>
        <taxon>Desulfomonilia</taxon>
        <taxon>Desulfomonilales</taxon>
        <taxon>Desulfomonilaceae</taxon>
        <taxon>Desulfomonile</taxon>
    </lineage>
</organism>
<dbReference type="AlphaFoldDB" id="A0A7C4AQI8"/>
<dbReference type="Pfam" id="PF04055">
    <property type="entry name" value="Radical_SAM"/>
    <property type="match status" value="1"/>
</dbReference>
<evidence type="ECO:0000259" key="7">
    <source>
        <dbReference type="PROSITE" id="PS51918"/>
    </source>
</evidence>
<evidence type="ECO:0000256" key="1">
    <source>
        <dbReference type="ARBA" id="ARBA00001966"/>
    </source>
</evidence>
<gene>
    <name evidence="8" type="ORF">ENV54_01870</name>
</gene>
<evidence type="ECO:0000256" key="2">
    <source>
        <dbReference type="ARBA" id="ARBA00022691"/>
    </source>
</evidence>
<dbReference type="InterPro" id="IPR051198">
    <property type="entry name" value="BchE-like"/>
</dbReference>
<keyword evidence="2" id="KW-0949">S-adenosyl-L-methionine</keyword>
<dbReference type="GO" id="GO:0003824">
    <property type="term" value="F:catalytic activity"/>
    <property type="evidence" value="ECO:0007669"/>
    <property type="project" value="InterPro"/>
</dbReference>
<dbReference type="SFLD" id="SFLDG01082">
    <property type="entry name" value="B12-binding_domain_containing"/>
    <property type="match status" value="1"/>
</dbReference>
<proteinExistence type="predicted"/>
<dbReference type="InterPro" id="IPR006638">
    <property type="entry name" value="Elp3/MiaA/NifB-like_rSAM"/>
</dbReference>
<dbReference type="GO" id="GO:0031419">
    <property type="term" value="F:cobalamin binding"/>
    <property type="evidence" value="ECO:0007669"/>
    <property type="project" value="InterPro"/>
</dbReference>
<dbReference type="PANTHER" id="PTHR43409">
    <property type="entry name" value="ANAEROBIC MAGNESIUM-PROTOPORPHYRIN IX MONOMETHYL ESTER CYCLASE-RELATED"/>
    <property type="match status" value="1"/>
</dbReference>
<dbReference type="Gene3D" id="3.80.30.20">
    <property type="entry name" value="tm_1862 like domain"/>
    <property type="match status" value="1"/>
</dbReference>
<dbReference type="SUPFAM" id="SSF102114">
    <property type="entry name" value="Radical SAM enzymes"/>
    <property type="match status" value="1"/>
</dbReference>
<dbReference type="PANTHER" id="PTHR43409:SF16">
    <property type="entry name" value="SLR0320 PROTEIN"/>
    <property type="match status" value="1"/>
</dbReference>
<evidence type="ECO:0000256" key="4">
    <source>
        <dbReference type="ARBA" id="ARBA00023004"/>
    </source>
</evidence>
<dbReference type="Pfam" id="PF02310">
    <property type="entry name" value="B12-binding"/>
    <property type="match status" value="1"/>
</dbReference>
<dbReference type="Gene3D" id="3.40.50.280">
    <property type="entry name" value="Cobalamin-binding domain"/>
    <property type="match status" value="1"/>
</dbReference>
<evidence type="ECO:0000256" key="3">
    <source>
        <dbReference type="ARBA" id="ARBA00022723"/>
    </source>
</evidence>